<keyword evidence="3 5" id="KW-1133">Transmembrane helix</keyword>
<dbReference type="Proteomes" id="UP000318453">
    <property type="component" value="Chromosome"/>
</dbReference>
<comment type="subcellular location">
    <subcellularLocation>
        <location evidence="1">Membrane</location>
        <topology evidence="1">Multi-pass membrane protein</topology>
    </subcellularLocation>
</comment>
<keyword evidence="4 5" id="KW-0472">Membrane</keyword>
<dbReference type="OrthoDB" id="9808930at2"/>
<name>A0A5B8NQ74_9CHRO</name>
<keyword evidence="2 5" id="KW-0812">Transmembrane</keyword>
<reference evidence="6" key="1">
    <citation type="submission" date="2019-08" db="EMBL/GenBank/DDBJ databases">
        <title>Carotenoids and Carotenoid Binding Proteins in the Halophilic Cyanobacterium Euhalothece sp. ZM00.</title>
        <authorList>
            <person name="Cho S.M."/>
            <person name="Song J.Y."/>
            <person name="Park Y.-I."/>
        </authorList>
    </citation>
    <scope>NUCLEOTIDE SEQUENCE [LARGE SCALE GENOMIC DNA]</scope>
    <source>
        <strain evidence="6">Z-M001</strain>
    </source>
</reference>
<sequence>MIFKKGVILTNISEEEVKWAMTCHLAGLVWIPLYWLQFPLPLVNVVIPTLIWLFKRENSEYIDFQGREALNFQITVVLYSIVLFTVGIIGFFIYLAMFGADVEDSIGAIALLTRGINQTQRIVSILMMLFSLAFALTAAVKTKKGNFYFYPFTIRVFRASS</sequence>
<evidence type="ECO:0000256" key="3">
    <source>
        <dbReference type="ARBA" id="ARBA00022989"/>
    </source>
</evidence>
<accession>A0A5B8NQ74</accession>
<proteinExistence type="predicted"/>
<evidence type="ECO:0000256" key="1">
    <source>
        <dbReference type="ARBA" id="ARBA00004141"/>
    </source>
</evidence>
<gene>
    <name evidence="6" type="ORF">FRE64_15010</name>
</gene>
<dbReference type="EMBL" id="CP042326">
    <property type="protein sequence ID" value="QDZ41136.1"/>
    <property type="molecule type" value="Genomic_DNA"/>
</dbReference>
<feature type="transmembrane region" description="Helical" evidence="5">
    <location>
        <begin position="122"/>
        <end position="140"/>
    </location>
</feature>
<evidence type="ECO:0000313" key="7">
    <source>
        <dbReference type="Proteomes" id="UP000318453"/>
    </source>
</evidence>
<feature type="transmembrane region" description="Helical" evidence="5">
    <location>
        <begin position="34"/>
        <end position="54"/>
    </location>
</feature>
<evidence type="ECO:0000256" key="2">
    <source>
        <dbReference type="ARBA" id="ARBA00022692"/>
    </source>
</evidence>
<evidence type="ECO:0000256" key="5">
    <source>
        <dbReference type="SAM" id="Phobius"/>
    </source>
</evidence>
<feature type="transmembrane region" description="Helical" evidence="5">
    <location>
        <begin position="74"/>
        <end position="97"/>
    </location>
</feature>
<organism evidence="6 7">
    <name type="scientific">Euhalothece natronophila Z-M001</name>
    <dbReference type="NCBI Taxonomy" id="522448"/>
    <lineage>
        <taxon>Bacteria</taxon>
        <taxon>Bacillati</taxon>
        <taxon>Cyanobacteriota</taxon>
        <taxon>Cyanophyceae</taxon>
        <taxon>Oscillatoriophycideae</taxon>
        <taxon>Chroococcales</taxon>
        <taxon>Halothecacae</taxon>
        <taxon>Halothece cluster</taxon>
        <taxon>Euhalothece</taxon>
    </lineage>
</organism>
<dbReference type="InterPro" id="IPR019109">
    <property type="entry name" value="MamF_MmsF"/>
</dbReference>
<evidence type="ECO:0000256" key="4">
    <source>
        <dbReference type="ARBA" id="ARBA00023136"/>
    </source>
</evidence>
<keyword evidence="7" id="KW-1185">Reference proteome</keyword>
<protein>
    <submittedName>
        <fullName evidence="6">DUF4870 domain-containing protein</fullName>
    </submittedName>
</protein>
<evidence type="ECO:0000313" key="6">
    <source>
        <dbReference type="EMBL" id="QDZ41136.1"/>
    </source>
</evidence>
<dbReference type="AlphaFoldDB" id="A0A5B8NQ74"/>
<dbReference type="KEGG" id="enn:FRE64_15010"/>
<dbReference type="Pfam" id="PF09685">
    <property type="entry name" value="MamF_MmsF"/>
    <property type="match status" value="1"/>
</dbReference>